<evidence type="ECO:0000256" key="12">
    <source>
        <dbReference type="SAM" id="MobiDB-lite"/>
    </source>
</evidence>
<feature type="compositionally biased region" description="Acidic residues" evidence="12">
    <location>
        <begin position="1941"/>
        <end position="1978"/>
    </location>
</feature>
<dbReference type="CDD" id="cd16012">
    <property type="entry name" value="ALP"/>
    <property type="match status" value="1"/>
</dbReference>
<dbReference type="PROSITE" id="PS00123">
    <property type="entry name" value="ALKALINE_PHOSPHATASE"/>
    <property type="match status" value="1"/>
</dbReference>
<evidence type="ECO:0000256" key="10">
    <source>
        <dbReference type="RuleBase" id="RU003946"/>
    </source>
</evidence>
<feature type="compositionally biased region" description="Acidic residues" evidence="12">
    <location>
        <begin position="1811"/>
        <end position="1821"/>
    </location>
</feature>
<feature type="compositionally biased region" description="Pro residues" evidence="12">
    <location>
        <begin position="1455"/>
        <end position="1471"/>
    </location>
</feature>
<feature type="compositionally biased region" description="Pro residues" evidence="12">
    <location>
        <begin position="931"/>
        <end position="941"/>
    </location>
</feature>
<sequence>MRTEMLNMAELDQIKSTAKNVIIFLGDGMGITATVGARIFQGQRTGLLGEEYAHEFEKLPYTGLIKTYCVDRQVADSACTATALFYGTKAPWEQLGVDVRSEYLNCSSMLSSRSSWPTSMMTHALNAGKKTGVVTTARVTHATPAACYARSAMRRWECDGTMSRSARENNCKDIARQLIEDEPGRSLHVVLGGGRQCFVPRSTLDRDRIDRTTCIRNDERNLIREWKKMKRQAGKTYRYVTTKSELKEAVAAKAEYTFGLFTEGHMSYNDERWPTEPSLAEMTEATIKLLDNENGFLAMIEGARIDMALHWTNSQRSFQDLVAFDEAIKVALRMTKAEDTMILVTADHSHTLSIQGYPERGNPIFGMAGTSAALNIPYTTLIFANGATWRYYASGDDVLWEDPSKANWNSVDYRQMVAILRDTDDAETHGGEDVAIYGRGPWAHLISGVREQAYVYQVILYSAALGPYAPEAAKRALLVLALAFLSTSGEEESRPDLPWDDSAWKPINAPCITCHESVGGPPVLRTGRQTDPKATDKEPSTNETSATLPAEHRDAPPLPRPPPPPQQASTRRLPVPPPSPNSGELPRLPPTPQSVAPSRSILPPPPEQTQGRPRPQQQRPFDLRAPTRAPNPNAFNFNELPRPLVDAILSPPPPPGSSGRQVPPGPRPQPQPNRQQQNQLQQRPPQRQQQQGSTRPLRPPPRPQQFPARLQQTQQQLPPRPQPTQQAPPRPQQQAQRPQQQPQAPRPQQQFQQAPRPQQQFQQPPRPQQQPQSSPVRPQPSQQVPLRNQQPPNRPQQQQRPLQQFPQNLPRFPFVTEPPQFVSNEITNLPVLPENILGPLPPHLLPQSNIVEVENDIQQQEPLSVFSSSQQRFPAQPQFNRPPPSQGRPQIQFVTNPATSITTRPVEKAPEPVFLNPVRFPLPRRQAAQPNSPPSPRPVPAPETARPSSTPQFDDEETEKLLIETNGKGNKLRTAEKKVLLKSNISKPRVQLIYVPATGIKNAELSLKNINGPVTEEVLKEHNIPGAKIVTVVRSDTRRETNSLRSSEPNFVKEIGPFDERGRLNLDFVKLYLPEGSDLLKVRDVEGQVIYSDDNVSLHQTVTKRSFVPPISVQSQQQETVRFQTQRERTPETTSAPNWIERVSLQNPQRSHFDANANNIDEDLTLVLNSKMLSNDNDLILMVNSKDHEDKVQLERIIRSLRDSSLNTASPVGSYPPIFIASPSFKTPKDYLRINLRFPNDLPLSSLPAPATGLPNAYIGSSRDFPPRGYVKVPLPTSLATSSDTLHSSTTPQSVVIRHTGSPITSANSDIPSASSNTAVAKDKRVIQLLQAMRNLKKAAEIKRQQETPTFFTSAATSPFPSTTPLPLSPETSSPQPHFQKPIAVASFSSIPLNRGNRFWPTTPRGLTAAESQQSREYESSINSVLNPSFRPATFSPSPFVFSSTFPPYTFSPSTPAPPSTYPSSTPPPFSSPSVGPYVQPLSYGKPQDNSRVSSTPLPEAFIGPSDIEPPEGYVKISIPAVGGADSKPQKELPDFFIAPADEEPPEGYIKIPLPDDTETTSAGLEFSLPTSTTASPPTLTTEAATTPTFRRTRRPDGVRRRLIGRTRLPTGFRRPIQSNTQSLEESKESSLFPSYQEARQQSRFNGGVQSDEETQRNAVLSTIRGNYGTRIVPKTRSKFVPSRRRIPNILAASQSVPNTDSDDEESNSVDTDEEITDPNSDLQHSGSSVIFQKPEAKEEIEFVKDETADWWENKPSKPAHIATYESNNADSTATKSSGYYSYVLLPPNEDRPEEPRFPERTYAATHQEIPVEETDDEPQQNEDVSNATSFGNEETQQTASGDADDEGEEDDLVEPTTFSPGSLAGLYNEQGLSPYTYGDIPEEEPEAEEDPYVPRYQVINRNRYRPQWEPNYQEAEDEREVTTEAAPRVREEPGAAEPEPVPEIEPEPENAPEPEPEVAPEPEAQTEDTYHEEEEIQDAQVTTTITNDLSDFTTPGFATETTTTPAPAPAKSNLQYQILGVSTATEVSLQSVICFKGRCVKQGDLTRR</sequence>
<feature type="region of interest" description="Disordered" evidence="12">
    <location>
        <begin position="924"/>
        <end position="957"/>
    </location>
</feature>
<feature type="compositionally biased region" description="Low complexity" evidence="12">
    <location>
        <begin position="1347"/>
        <end position="1361"/>
    </location>
</feature>
<feature type="compositionally biased region" description="Low complexity" evidence="12">
    <location>
        <begin position="705"/>
        <end position="717"/>
    </location>
</feature>
<feature type="compositionally biased region" description="Low complexity" evidence="12">
    <location>
        <begin position="1994"/>
        <end position="2006"/>
    </location>
</feature>
<feature type="compositionally biased region" description="Acidic residues" evidence="12">
    <location>
        <begin position="1843"/>
        <end position="1854"/>
    </location>
</feature>
<dbReference type="InterPro" id="IPR001952">
    <property type="entry name" value="Alkaline_phosphatase"/>
</dbReference>
<evidence type="ECO:0000313" key="13">
    <source>
        <dbReference type="EMBL" id="CAD7225872.1"/>
    </source>
</evidence>
<evidence type="ECO:0000256" key="11">
    <source>
        <dbReference type="RuleBase" id="RU003947"/>
    </source>
</evidence>
<keyword evidence="4 9" id="KW-0479">Metal-binding</keyword>
<dbReference type="SUPFAM" id="SSF53649">
    <property type="entry name" value="Alkaline phosphatase-like"/>
    <property type="match status" value="1"/>
</dbReference>
<feature type="region of interest" description="Disordered" evidence="12">
    <location>
        <begin position="1784"/>
        <end position="2011"/>
    </location>
</feature>
<feature type="region of interest" description="Disordered" evidence="12">
    <location>
        <begin position="1612"/>
        <end position="1635"/>
    </location>
</feature>
<feature type="compositionally biased region" description="Pro residues" evidence="12">
    <location>
        <begin position="556"/>
        <end position="566"/>
    </location>
</feature>
<name>A0A7R8W6H7_9CRUS</name>
<feature type="binding site" evidence="9">
    <location>
        <position position="27"/>
    </location>
    <ligand>
        <name>Mg(2+)</name>
        <dbReference type="ChEBI" id="CHEBI:18420"/>
    </ligand>
</feature>
<comment type="cofactor">
    <cofactor evidence="9">
        <name>Mg(2+)</name>
        <dbReference type="ChEBI" id="CHEBI:18420"/>
    </cofactor>
    <text evidence="9">Binds 1 Mg(2+) ion.</text>
</comment>
<keyword evidence="6 9" id="KW-0862">Zinc</keyword>
<evidence type="ECO:0000256" key="7">
    <source>
        <dbReference type="ARBA" id="ARBA00022842"/>
    </source>
</evidence>
<proteinExistence type="inferred from homology"/>
<keyword evidence="5 11" id="KW-0378">Hydrolase</keyword>
<feature type="compositionally biased region" description="Low complexity" evidence="12">
    <location>
        <begin position="608"/>
        <end position="620"/>
    </location>
</feature>
<feature type="compositionally biased region" description="Low complexity" evidence="12">
    <location>
        <begin position="672"/>
        <end position="696"/>
    </location>
</feature>
<dbReference type="PRINTS" id="PR00113">
    <property type="entry name" value="ALKPHPHTASE"/>
</dbReference>
<feature type="compositionally biased region" description="Low complexity" evidence="12">
    <location>
        <begin position="732"/>
        <end position="814"/>
    </location>
</feature>
<feature type="compositionally biased region" description="Polar residues" evidence="12">
    <location>
        <begin position="1822"/>
        <end position="1841"/>
    </location>
</feature>
<dbReference type="GO" id="GO:0046872">
    <property type="term" value="F:metal ion binding"/>
    <property type="evidence" value="ECO:0007669"/>
    <property type="project" value="UniProtKB-KW"/>
</dbReference>
<feature type="compositionally biased region" description="Polar residues" evidence="12">
    <location>
        <begin position="1980"/>
        <end position="1993"/>
    </location>
</feature>
<feature type="compositionally biased region" description="Basic and acidic residues" evidence="12">
    <location>
        <begin position="1789"/>
        <end position="1800"/>
    </location>
</feature>
<dbReference type="InterPro" id="IPR017850">
    <property type="entry name" value="Alkaline_phosphatase_core_sf"/>
</dbReference>
<evidence type="ECO:0000256" key="5">
    <source>
        <dbReference type="ARBA" id="ARBA00022801"/>
    </source>
</evidence>
<feature type="binding site" evidence="9">
    <location>
        <position position="27"/>
    </location>
    <ligand>
        <name>Zn(2+)</name>
        <dbReference type="ChEBI" id="CHEBI:29105"/>
        <label>2</label>
    </ligand>
</feature>
<evidence type="ECO:0000256" key="2">
    <source>
        <dbReference type="ARBA" id="ARBA00012647"/>
    </source>
</evidence>
<feature type="binding site" evidence="9">
    <location>
        <position position="347"/>
    </location>
    <ligand>
        <name>Zn(2+)</name>
        <dbReference type="ChEBI" id="CHEBI:29105"/>
        <label>2</label>
    </ligand>
</feature>
<dbReference type="OrthoDB" id="5818554at2759"/>
<dbReference type="PANTHER" id="PTHR11596">
    <property type="entry name" value="ALKALINE PHOSPHATASE"/>
    <property type="match status" value="1"/>
</dbReference>
<keyword evidence="3" id="KW-0597">Phosphoprotein</keyword>
<evidence type="ECO:0000256" key="4">
    <source>
        <dbReference type="ARBA" id="ARBA00022723"/>
    </source>
</evidence>
<dbReference type="PANTHER" id="PTHR11596:SF5">
    <property type="entry name" value="ALKALINE PHOSPHATASE"/>
    <property type="match status" value="1"/>
</dbReference>
<feature type="binding site" evidence="9">
    <location>
        <position position="310"/>
    </location>
    <ligand>
        <name>Zn(2+)</name>
        <dbReference type="ChEBI" id="CHEBI:29105"/>
        <label>2</label>
    </ligand>
</feature>
<comment type="cofactor">
    <cofactor evidence="9">
        <name>Zn(2+)</name>
        <dbReference type="ChEBI" id="CHEBI:29105"/>
    </cofactor>
    <text evidence="9">Binds 2 Zn(2+) ions.</text>
</comment>
<accession>A0A7R8W6H7</accession>
<feature type="binding site" evidence="9">
    <location>
        <position position="306"/>
    </location>
    <ligand>
        <name>Zn(2+)</name>
        <dbReference type="ChEBI" id="CHEBI:29105"/>
        <label>2</label>
    </ligand>
</feature>
<evidence type="ECO:0000256" key="9">
    <source>
        <dbReference type="PIRSR" id="PIRSR601952-2"/>
    </source>
</evidence>
<feature type="binding site" evidence="9">
    <location>
        <position position="348"/>
    </location>
    <ligand>
        <name>Zn(2+)</name>
        <dbReference type="ChEBI" id="CHEBI:29105"/>
        <label>2</label>
    </ligand>
</feature>
<feature type="binding site" evidence="9">
    <location>
        <position position="141"/>
    </location>
    <ligand>
        <name>Mg(2+)</name>
        <dbReference type="ChEBI" id="CHEBI:18420"/>
    </ligand>
</feature>
<organism evidence="13">
    <name type="scientific">Cyprideis torosa</name>
    <dbReference type="NCBI Taxonomy" id="163714"/>
    <lineage>
        <taxon>Eukaryota</taxon>
        <taxon>Metazoa</taxon>
        <taxon>Ecdysozoa</taxon>
        <taxon>Arthropoda</taxon>
        <taxon>Crustacea</taxon>
        <taxon>Oligostraca</taxon>
        <taxon>Ostracoda</taxon>
        <taxon>Podocopa</taxon>
        <taxon>Podocopida</taxon>
        <taxon>Cytherocopina</taxon>
        <taxon>Cytheroidea</taxon>
        <taxon>Cytherideidae</taxon>
        <taxon>Cyprideis</taxon>
    </lineage>
</organism>
<feature type="region of interest" description="Disordered" evidence="12">
    <location>
        <begin position="515"/>
        <end position="817"/>
    </location>
</feature>
<feature type="binding site" evidence="9">
    <location>
        <position position="429"/>
    </location>
    <ligand>
        <name>Zn(2+)</name>
        <dbReference type="ChEBI" id="CHEBI:29105"/>
        <label>2</label>
    </ligand>
</feature>
<comment type="catalytic activity">
    <reaction evidence="11">
        <text>a phosphate monoester + H2O = an alcohol + phosphate</text>
        <dbReference type="Rhea" id="RHEA:15017"/>
        <dbReference type="ChEBI" id="CHEBI:15377"/>
        <dbReference type="ChEBI" id="CHEBI:30879"/>
        <dbReference type="ChEBI" id="CHEBI:43474"/>
        <dbReference type="ChEBI" id="CHEBI:67140"/>
        <dbReference type="EC" id="3.1.3.1"/>
    </reaction>
</comment>
<keyword evidence="7 9" id="KW-0460">Magnesium</keyword>
<evidence type="ECO:0000256" key="1">
    <source>
        <dbReference type="ARBA" id="ARBA00005984"/>
    </source>
</evidence>
<dbReference type="InterPro" id="IPR018299">
    <property type="entry name" value="Alkaline_phosphatase_AS"/>
</dbReference>
<feature type="region of interest" description="Disordered" evidence="12">
    <location>
        <begin position="1452"/>
        <end position="1478"/>
    </location>
</feature>
<comment type="similarity">
    <text evidence="1 10">Belongs to the alkaline phosphatase family.</text>
</comment>
<protein>
    <recommendedName>
        <fullName evidence="2 11">Alkaline phosphatase</fullName>
        <ecNumber evidence="2 11">3.1.3.1</ecNumber>
    </recommendedName>
</protein>
<reference evidence="13" key="1">
    <citation type="submission" date="2020-11" db="EMBL/GenBank/DDBJ databases">
        <authorList>
            <person name="Tran Van P."/>
        </authorList>
    </citation>
    <scope>NUCLEOTIDE SEQUENCE</scope>
</reference>
<feature type="region of interest" description="Disordered" evidence="12">
    <location>
        <begin position="1684"/>
        <end position="1728"/>
    </location>
</feature>
<feature type="compositionally biased region" description="Acidic residues" evidence="12">
    <location>
        <begin position="1701"/>
        <end position="1717"/>
    </location>
</feature>
<feature type="region of interest" description="Disordered" evidence="12">
    <location>
        <begin position="1347"/>
        <end position="1379"/>
    </location>
</feature>
<dbReference type="EMBL" id="OB660681">
    <property type="protein sequence ID" value="CAD7225872.1"/>
    <property type="molecule type" value="Genomic_DNA"/>
</dbReference>
<feature type="compositionally biased region" description="Pro residues" evidence="12">
    <location>
        <begin position="718"/>
        <end position="731"/>
    </location>
</feature>
<dbReference type="Gene3D" id="3.40.720.10">
    <property type="entry name" value="Alkaline Phosphatase, subunit A"/>
    <property type="match status" value="1"/>
</dbReference>
<evidence type="ECO:0000256" key="3">
    <source>
        <dbReference type="ARBA" id="ARBA00022553"/>
    </source>
</evidence>
<dbReference type="EC" id="3.1.3.1" evidence="2 11"/>
<dbReference type="Pfam" id="PF00245">
    <property type="entry name" value="Alk_phosphatase"/>
    <property type="match status" value="1"/>
</dbReference>
<dbReference type="SMART" id="SM00098">
    <property type="entry name" value="alkPPc"/>
    <property type="match status" value="1"/>
</dbReference>
<dbReference type="GO" id="GO:0004035">
    <property type="term" value="F:alkaline phosphatase activity"/>
    <property type="evidence" value="ECO:0007669"/>
    <property type="project" value="UniProtKB-EC"/>
</dbReference>
<feature type="binding site" evidence="9">
    <location>
        <position position="301"/>
    </location>
    <ligand>
        <name>Mg(2+)</name>
        <dbReference type="ChEBI" id="CHEBI:18420"/>
    </ligand>
</feature>
<feature type="compositionally biased region" description="Acidic residues" evidence="12">
    <location>
        <begin position="1881"/>
        <end position="1892"/>
    </location>
</feature>
<feature type="compositionally biased region" description="Polar residues" evidence="12">
    <location>
        <begin position="1718"/>
        <end position="1728"/>
    </location>
</feature>
<gene>
    <name evidence="13" type="ORF">CTOB1V02_LOCUS3804</name>
</gene>
<feature type="compositionally biased region" description="Basic and acidic residues" evidence="12">
    <location>
        <begin position="528"/>
        <end position="540"/>
    </location>
</feature>
<evidence type="ECO:0000256" key="6">
    <source>
        <dbReference type="ARBA" id="ARBA00022833"/>
    </source>
</evidence>
<feature type="compositionally biased region" description="Polar residues" evidence="12">
    <location>
        <begin position="1617"/>
        <end position="1635"/>
    </location>
</feature>
<evidence type="ECO:0000256" key="8">
    <source>
        <dbReference type="PIRSR" id="PIRSR601952-1"/>
    </source>
</evidence>
<feature type="binding site" evidence="9">
    <location>
        <position position="143"/>
    </location>
    <ligand>
        <name>Mg(2+)</name>
        <dbReference type="ChEBI" id="CHEBI:18420"/>
    </ligand>
</feature>
<feature type="active site" description="Phosphoserine intermediate" evidence="8">
    <location>
        <position position="77"/>
    </location>
</feature>